<dbReference type="EMBL" id="HBIO01003306">
    <property type="protein sequence ID" value="CAE0457422.1"/>
    <property type="molecule type" value="Transcribed_RNA"/>
</dbReference>
<dbReference type="AlphaFoldDB" id="A0A7S3V586"/>
<gene>
    <name evidence="3" type="ORF">CDEB00056_LOCUS2263</name>
</gene>
<evidence type="ECO:0000256" key="2">
    <source>
        <dbReference type="SAM" id="SignalP"/>
    </source>
</evidence>
<evidence type="ECO:0000256" key="1">
    <source>
        <dbReference type="SAM" id="MobiDB-lite"/>
    </source>
</evidence>
<proteinExistence type="predicted"/>
<feature type="region of interest" description="Disordered" evidence="1">
    <location>
        <begin position="28"/>
        <end position="93"/>
    </location>
</feature>
<organism evidence="3">
    <name type="scientific">Chaetoceros debilis</name>
    <dbReference type="NCBI Taxonomy" id="122233"/>
    <lineage>
        <taxon>Eukaryota</taxon>
        <taxon>Sar</taxon>
        <taxon>Stramenopiles</taxon>
        <taxon>Ochrophyta</taxon>
        <taxon>Bacillariophyta</taxon>
        <taxon>Coscinodiscophyceae</taxon>
        <taxon>Chaetocerotophycidae</taxon>
        <taxon>Chaetocerotales</taxon>
        <taxon>Chaetocerotaceae</taxon>
        <taxon>Chaetoceros</taxon>
    </lineage>
</organism>
<keyword evidence="2" id="KW-0732">Signal</keyword>
<name>A0A7S3V586_9STRA</name>
<protein>
    <submittedName>
        <fullName evidence="3">Uncharacterized protein</fullName>
    </submittedName>
</protein>
<feature type="compositionally biased region" description="Low complexity" evidence="1">
    <location>
        <begin position="72"/>
        <end position="82"/>
    </location>
</feature>
<accession>A0A7S3V586</accession>
<feature type="signal peptide" evidence="2">
    <location>
        <begin position="1"/>
        <end position="18"/>
    </location>
</feature>
<sequence length="381" mass="41714">MPSFLVLLLSLVPLPVQSFSSLTDNLGIGVTTSRPKEPFSIQPSFEIRRSADGGMGMSTSQTQRPRRRSKMRSSSLRSSSRSYHSRREGSKQACSLTLSLHDENGENAPHPPATTTATLQAQKHMSNNVETIQVPPQSTLSKSSTSTPLLPRKDFLRRIIISSTTIITTQLLPSSKHAARAIEFVPASPSFSYTYKDAMDIFHAQRRACDNIITVIANGDLNEAGFKLMQVTAQTRMGGKIILEELQSGNGNWNESQTNNNRGTSSKNIFQASDNSITKTKSIITKEDASSNTNLNTNANAMDIAKYLSLQKKFAILMDVCDECNIQVNNALRGKLGTSAVAQIKLLKVVEGVIYAFDYLLLDLDHATADEQMDVGVDVVI</sequence>
<reference evidence="3" key="1">
    <citation type="submission" date="2021-01" db="EMBL/GenBank/DDBJ databases">
        <authorList>
            <person name="Corre E."/>
            <person name="Pelletier E."/>
            <person name="Niang G."/>
            <person name="Scheremetjew M."/>
            <person name="Finn R."/>
            <person name="Kale V."/>
            <person name="Holt S."/>
            <person name="Cochrane G."/>
            <person name="Meng A."/>
            <person name="Brown T."/>
            <person name="Cohen L."/>
        </authorList>
    </citation>
    <scope>NUCLEOTIDE SEQUENCE</scope>
    <source>
        <strain evidence="3">MM31A-1</strain>
    </source>
</reference>
<evidence type="ECO:0000313" key="3">
    <source>
        <dbReference type="EMBL" id="CAE0457422.1"/>
    </source>
</evidence>
<feature type="chain" id="PRO_5030900225" evidence="2">
    <location>
        <begin position="19"/>
        <end position="381"/>
    </location>
</feature>